<reference evidence="1" key="1">
    <citation type="submission" date="2019-08" db="EMBL/GenBank/DDBJ databases">
        <authorList>
            <person name="Kucharzyk K."/>
            <person name="Murdoch R.W."/>
            <person name="Higgins S."/>
            <person name="Loffler F."/>
        </authorList>
    </citation>
    <scope>NUCLEOTIDE SEQUENCE</scope>
</reference>
<sequence length="98" mass="10913">MQSRAGRIHELLRFRCGHTALCLEILGQETHLLQPGFHGSNSTGLSLLRLLNLGLYAFPELRNPRSQCTQFTYKGAKSIHAGWCAHTLDGQAERADPK</sequence>
<dbReference type="EMBL" id="VSSQ01062717">
    <property type="protein sequence ID" value="MPN15853.1"/>
    <property type="molecule type" value="Genomic_DNA"/>
</dbReference>
<accession>A0A645FUY8</accession>
<proteinExistence type="predicted"/>
<evidence type="ECO:0000313" key="1">
    <source>
        <dbReference type="EMBL" id="MPN15853.1"/>
    </source>
</evidence>
<dbReference type="AlphaFoldDB" id="A0A645FUY8"/>
<comment type="caution">
    <text evidence="1">The sequence shown here is derived from an EMBL/GenBank/DDBJ whole genome shotgun (WGS) entry which is preliminary data.</text>
</comment>
<organism evidence="1">
    <name type="scientific">bioreactor metagenome</name>
    <dbReference type="NCBI Taxonomy" id="1076179"/>
    <lineage>
        <taxon>unclassified sequences</taxon>
        <taxon>metagenomes</taxon>
        <taxon>ecological metagenomes</taxon>
    </lineage>
</organism>
<protein>
    <submittedName>
        <fullName evidence="1">Uncharacterized protein</fullName>
    </submittedName>
</protein>
<gene>
    <name evidence="1" type="ORF">SDC9_163189</name>
</gene>
<name>A0A645FUY8_9ZZZZ</name>